<dbReference type="Gene3D" id="3.50.50.60">
    <property type="entry name" value="FAD/NAD(P)-binding domain"/>
    <property type="match status" value="1"/>
</dbReference>
<gene>
    <name evidence="6" type="ORF">SAMN05444320_10470</name>
</gene>
<dbReference type="EMBL" id="FQVN01000004">
    <property type="protein sequence ID" value="SHF55330.1"/>
    <property type="molecule type" value="Genomic_DNA"/>
</dbReference>
<keyword evidence="3" id="KW-0285">Flavoprotein</keyword>
<dbReference type="GO" id="GO:0016709">
    <property type="term" value="F:oxidoreductase activity, acting on paired donors, with incorporation or reduction of molecular oxygen, NAD(P)H as one donor, and incorporation of one atom of oxygen"/>
    <property type="evidence" value="ECO:0007669"/>
    <property type="project" value="UniProtKB-ARBA"/>
</dbReference>
<evidence type="ECO:0000256" key="3">
    <source>
        <dbReference type="ARBA" id="ARBA00022630"/>
    </source>
</evidence>
<keyword evidence="7" id="KW-1185">Reference proteome</keyword>
<organism evidence="6 7">
    <name type="scientific">Streptoalloteichus hindustanus</name>
    <dbReference type="NCBI Taxonomy" id="2017"/>
    <lineage>
        <taxon>Bacteria</taxon>
        <taxon>Bacillati</taxon>
        <taxon>Actinomycetota</taxon>
        <taxon>Actinomycetes</taxon>
        <taxon>Pseudonocardiales</taxon>
        <taxon>Pseudonocardiaceae</taxon>
        <taxon>Streptoalloteichus</taxon>
    </lineage>
</organism>
<comment type="similarity">
    <text evidence="2">Belongs to the PheA/TfdB FAD monooxygenase family.</text>
</comment>
<dbReference type="Pfam" id="PF01494">
    <property type="entry name" value="FAD_binding_3"/>
    <property type="match status" value="1"/>
</dbReference>
<reference evidence="6 7" key="1">
    <citation type="submission" date="2016-11" db="EMBL/GenBank/DDBJ databases">
        <authorList>
            <person name="Jaros S."/>
            <person name="Januszkiewicz K."/>
            <person name="Wedrychowicz H."/>
        </authorList>
    </citation>
    <scope>NUCLEOTIDE SEQUENCE [LARGE SCALE GENOMIC DNA]</scope>
    <source>
        <strain evidence="6 7">DSM 44523</strain>
    </source>
</reference>
<dbReference type="SUPFAM" id="SSF51905">
    <property type="entry name" value="FAD/NAD(P)-binding domain"/>
    <property type="match status" value="1"/>
</dbReference>
<dbReference type="InterPro" id="IPR036249">
    <property type="entry name" value="Thioredoxin-like_sf"/>
</dbReference>
<dbReference type="SUPFAM" id="SSF52833">
    <property type="entry name" value="Thioredoxin-like"/>
    <property type="match status" value="1"/>
</dbReference>
<dbReference type="InterPro" id="IPR050641">
    <property type="entry name" value="RIFMO-like"/>
</dbReference>
<dbReference type="Gene3D" id="3.40.30.120">
    <property type="match status" value="1"/>
</dbReference>
<dbReference type="PANTHER" id="PTHR43004">
    <property type="entry name" value="TRK SYSTEM POTASSIUM UPTAKE PROTEIN"/>
    <property type="match status" value="1"/>
</dbReference>
<proteinExistence type="inferred from homology"/>
<dbReference type="STRING" id="2017.SAMN05444320_10470"/>
<accession>A0A1M5CKU7</accession>
<dbReference type="GO" id="GO:0071949">
    <property type="term" value="F:FAD binding"/>
    <property type="evidence" value="ECO:0007669"/>
    <property type="project" value="InterPro"/>
</dbReference>
<dbReference type="NCBIfam" id="NF004832">
    <property type="entry name" value="PRK06184.1"/>
    <property type="match status" value="1"/>
</dbReference>
<dbReference type="InterPro" id="IPR036188">
    <property type="entry name" value="FAD/NAD-bd_sf"/>
</dbReference>
<dbReference type="Gene3D" id="3.30.70.2450">
    <property type="match status" value="1"/>
</dbReference>
<evidence type="ECO:0000256" key="2">
    <source>
        <dbReference type="ARBA" id="ARBA00007801"/>
    </source>
</evidence>
<feature type="domain" description="FAD-binding" evidence="5">
    <location>
        <begin position="6"/>
        <end position="351"/>
    </location>
</feature>
<evidence type="ECO:0000256" key="1">
    <source>
        <dbReference type="ARBA" id="ARBA00001974"/>
    </source>
</evidence>
<name>A0A1M5CKU7_STRHI</name>
<protein>
    <submittedName>
        <fullName evidence="6">2-polyprenyl-6-methoxyphenol hydroxylase</fullName>
    </submittedName>
</protein>
<dbReference type="InterPro" id="IPR002938">
    <property type="entry name" value="FAD-bd"/>
</dbReference>
<dbReference type="RefSeq" id="WP_073482908.1">
    <property type="nucleotide sequence ID" value="NZ_FQVN01000004.1"/>
</dbReference>
<evidence type="ECO:0000313" key="6">
    <source>
        <dbReference type="EMBL" id="SHF55330.1"/>
    </source>
</evidence>
<dbReference type="PRINTS" id="PR00420">
    <property type="entry name" value="RNGMNOXGNASE"/>
</dbReference>
<sequence>MPTPHTEVLVVGGGPVGLLLGCELARRGVAVRVVDRRATRVPTGARGRALSARSLEILDDLGVVDEVHARGRRDPKAYLYEGDTVVRELDPGAESANRPTPDAPHRCSFVELPQQSTEEILSDRLASWGVRVEFDHELVDLDDRAGRADLVVATVRTAGVAHQITARYVVGCDGASSRVRELAGISFQGHTRDTEHFITGCAEIDGLDPSHLHIWSTGTMLTWQRDLDGWVFFARVHPDDTGQIPAPTTATLRRIFAAECRLPGVTFGATWATSTWRPNIRMADRYRQGRVLVAGDAAHVHPPTGGQGMNTGLQDAYNLGWKLAHVLRGAPASLVDTYEAERLPVARSLLATSTRRYDTATREESGRGNLEVATDAFSAKDKFADITQLSIGYPDSPLSRDLDETTGIRAGDRAPDAPGLRVRDTTTSLFELFRGPHLTLLRFGQPTASPTAHADTVDIDPVRVITVVPPGTTESASDNVVVDTEGHAHRAYGITGPASVLVRPDGHVGFTASQPTGTALTDYLRLLTAPRSDQS</sequence>
<evidence type="ECO:0000313" key="7">
    <source>
        <dbReference type="Proteomes" id="UP000184501"/>
    </source>
</evidence>
<dbReference type="AlphaFoldDB" id="A0A1M5CKU7"/>
<comment type="cofactor">
    <cofactor evidence="1">
        <name>FAD</name>
        <dbReference type="ChEBI" id="CHEBI:57692"/>
    </cofactor>
</comment>
<dbReference type="PANTHER" id="PTHR43004:SF19">
    <property type="entry name" value="BINDING MONOOXYGENASE, PUTATIVE (JCVI)-RELATED"/>
    <property type="match status" value="1"/>
</dbReference>
<evidence type="ECO:0000256" key="4">
    <source>
        <dbReference type="ARBA" id="ARBA00022827"/>
    </source>
</evidence>
<dbReference type="OrthoDB" id="8670884at2"/>
<keyword evidence="4" id="KW-0274">FAD</keyword>
<dbReference type="Pfam" id="PF21274">
    <property type="entry name" value="Rng_hyd_C"/>
    <property type="match status" value="1"/>
</dbReference>
<evidence type="ECO:0000259" key="5">
    <source>
        <dbReference type="Pfam" id="PF01494"/>
    </source>
</evidence>
<dbReference type="Proteomes" id="UP000184501">
    <property type="component" value="Unassembled WGS sequence"/>
</dbReference>